<dbReference type="OrthoDB" id="4159781at2759"/>
<dbReference type="Proteomes" id="UP000256645">
    <property type="component" value="Unassembled WGS sequence"/>
</dbReference>
<keyword evidence="2" id="KW-1185">Reference proteome</keyword>
<proteinExistence type="predicted"/>
<dbReference type="EMBL" id="PDLM01000010">
    <property type="protein sequence ID" value="RDW67554.1"/>
    <property type="molecule type" value="Genomic_DNA"/>
</dbReference>
<evidence type="ECO:0000313" key="1">
    <source>
        <dbReference type="EMBL" id="RDW67554.1"/>
    </source>
</evidence>
<organism evidence="1 2">
    <name type="scientific">Coleophoma cylindrospora</name>
    <dbReference type="NCBI Taxonomy" id="1849047"/>
    <lineage>
        <taxon>Eukaryota</taxon>
        <taxon>Fungi</taxon>
        <taxon>Dikarya</taxon>
        <taxon>Ascomycota</taxon>
        <taxon>Pezizomycotina</taxon>
        <taxon>Leotiomycetes</taxon>
        <taxon>Helotiales</taxon>
        <taxon>Dermateaceae</taxon>
        <taxon>Coleophoma</taxon>
    </lineage>
</organism>
<dbReference type="PANTHER" id="PTHR37540">
    <property type="entry name" value="TRANSCRIPTION FACTOR (ACR-2), PUTATIVE-RELATED-RELATED"/>
    <property type="match status" value="1"/>
</dbReference>
<comment type="caution">
    <text evidence="1">The sequence shown here is derived from an EMBL/GenBank/DDBJ whole genome shotgun (WGS) entry which is preliminary data.</text>
</comment>
<reference evidence="1 2" key="1">
    <citation type="journal article" date="2018" name="IMA Fungus">
        <title>IMA Genome-F 9: Draft genome sequence of Annulohypoxylon stygium, Aspergillus mulundensis, Berkeleyomyces basicola (syn. Thielaviopsis basicola), Ceratocystis smalleyi, two Cercospora beticola strains, Coleophoma cylindrospora, Fusarium fracticaudum, Phialophora cf. hyalina, and Morchella septimelata.</title>
        <authorList>
            <person name="Wingfield B.D."/>
            <person name="Bills G.F."/>
            <person name="Dong Y."/>
            <person name="Huang W."/>
            <person name="Nel W.J."/>
            <person name="Swalarsk-Parry B.S."/>
            <person name="Vaghefi N."/>
            <person name="Wilken P.M."/>
            <person name="An Z."/>
            <person name="de Beer Z.W."/>
            <person name="De Vos L."/>
            <person name="Chen L."/>
            <person name="Duong T.A."/>
            <person name="Gao Y."/>
            <person name="Hammerbacher A."/>
            <person name="Kikkert J.R."/>
            <person name="Li Y."/>
            <person name="Li H."/>
            <person name="Li K."/>
            <person name="Li Q."/>
            <person name="Liu X."/>
            <person name="Ma X."/>
            <person name="Naidoo K."/>
            <person name="Pethybridge S.J."/>
            <person name="Sun J."/>
            <person name="Steenkamp E.T."/>
            <person name="van der Nest M.A."/>
            <person name="van Wyk S."/>
            <person name="Wingfield M.J."/>
            <person name="Xiong C."/>
            <person name="Yue Q."/>
            <person name="Zhang X."/>
        </authorList>
    </citation>
    <scope>NUCLEOTIDE SEQUENCE [LARGE SCALE GENOMIC DNA]</scope>
    <source>
        <strain evidence="1 2">BP6252</strain>
    </source>
</reference>
<protein>
    <submittedName>
        <fullName evidence="1">Uncharacterized protein</fullName>
    </submittedName>
</protein>
<sequence length="249" mass="28130">MATKPFFDLDFVTQTGNAPNDRATQTRIRRHVMRDVSRLTRKDGSTRSLQWELAVPEILEHEPQSGLYEPADPTPNIGFSTGSPIGRDNALGRLFPSHVNNSRGEQHISIVDRLGAGRMDPFIKYPIEMTNQTYQLVDDFFDDRYGNLAPFRDTWFPVGLNDAASFYQVLSNAALNVNNVRHNTTGAESVHSLKYHTKALNLVRRRISDLGEATSDGLISTICGFACYKVSQVYVPSFRFLYSQRPEVR</sequence>
<name>A0A3D8R144_9HELO</name>
<dbReference type="AlphaFoldDB" id="A0A3D8R144"/>
<evidence type="ECO:0000313" key="2">
    <source>
        <dbReference type="Proteomes" id="UP000256645"/>
    </source>
</evidence>
<gene>
    <name evidence="1" type="ORF">BP6252_08950</name>
</gene>
<accession>A0A3D8R144</accession>